<reference evidence="4 5" key="1">
    <citation type="submission" date="2019-08" db="EMBL/GenBank/DDBJ databases">
        <title>Parahaliea maris sp. nov., isolated from the surface seawater.</title>
        <authorList>
            <person name="Liu Y."/>
        </authorList>
    </citation>
    <scope>NUCLEOTIDE SEQUENCE [LARGE SCALE GENOMIC DNA]</scope>
    <source>
        <strain evidence="4 5">S2-26</strain>
    </source>
</reference>
<protein>
    <submittedName>
        <fullName evidence="4">TetR/AcrR family transcriptional regulator</fullName>
    </submittedName>
</protein>
<dbReference type="InterPro" id="IPR001647">
    <property type="entry name" value="HTH_TetR"/>
</dbReference>
<dbReference type="InterPro" id="IPR050109">
    <property type="entry name" value="HTH-type_TetR-like_transc_reg"/>
</dbReference>
<keyword evidence="1 2" id="KW-0238">DNA-binding</keyword>
<feature type="domain" description="HTH tetR-type" evidence="3">
    <location>
        <begin position="13"/>
        <end position="73"/>
    </location>
</feature>
<dbReference type="PROSITE" id="PS50977">
    <property type="entry name" value="HTH_TETR_2"/>
    <property type="match status" value="1"/>
</dbReference>
<dbReference type="OrthoDB" id="325065at2"/>
<name>A0A5C8ZT53_9GAMM</name>
<dbReference type="SUPFAM" id="SSF46689">
    <property type="entry name" value="Homeodomain-like"/>
    <property type="match status" value="1"/>
</dbReference>
<keyword evidence="5" id="KW-1185">Reference proteome</keyword>
<organism evidence="4 5">
    <name type="scientific">Parahaliea aestuarii</name>
    <dbReference type="NCBI Taxonomy" id="1852021"/>
    <lineage>
        <taxon>Bacteria</taxon>
        <taxon>Pseudomonadati</taxon>
        <taxon>Pseudomonadota</taxon>
        <taxon>Gammaproteobacteria</taxon>
        <taxon>Cellvibrionales</taxon>
        <taxon>Halieaceae</taxon>
        <taxon>Parahaliea</taxon>
    </lineage>
</organism>
<dbReference type="Gene3D" id="1.10.357.10">
    <property type="entry name" value="Tetracycline Repressor, domain 2"/>
    <property type="match status" value="1"/>
</dbReference>
<comment type="caution">
    <text evidence="4">The sequence shown here is derived from an EMBL/GenBank/DDBJ whole genome shotgun (WGS) entry which is preliminary data.</text>
</comment>
<dbReference type="EMBL" id="VRYZ01000004">
    <property type="protein sequence ID" value="TXS91605.1"/>
    <property type="molecule type" value="Genomic_DNA"/>
</dbReference>
<dbReference type="PANTHER" id="PTHR30055:SF148">
    <property type="entry name" value="TETR-FAMILY TRANSCRIPTIONAL REGULATOR"/>
    <property type="match status" value="1"/>
</dbReference>
<dbReference type="Pfam" id="PF00440">
    <property type="entry name" value="TetR_N"/>
    <property type="match status" value="1"/>
</dbReference>
<accession>A0A5C8ZT53</accession>
<sequence length="197" mass="21842">MNDKSTRGRPRNRKIDGALLNAGWESLAAMGFDGMTIDDVLARAGCGRNSFYRRFDGKLALIRDMLAQAYQQLGELPDPALPPREQLTDWIDSMGAALAGQRGRAMLSILEALPRYPELRSTRSSMRDSPGSPLRSLIRDCCSATPSDDALAFAEDTLAGAQHYHITTRQRAWTRRDSVRMVDALVGMLEQELADSR</sequence>
<evidence type="ECO:0000313" key="4">
    <source>
        <dbReference type="EMBL" id="TXS91605.1"/>
    </source>
</evidence>
<proteinExistence type="predicted"/>
<dbReference type="GO" id="GO:0003700">
    <property type="term" value="F:DNA-binding transcription factor activity"/>
    <property type="evidence" value="ECO:0007669"/>
    <property type="project" value="TreeGrafter"/>
</dbReference>
<evidence type="ECO:0000256" key="1">
    <source>
        <dbReference type="ARBA" id="ARBA00023125"/>
    </source>
</evidence>
<evidence type="ECO:0000259" key="3">
    <source>
        <dbReference type="PROSITE" id="PS50977"/>
    </source>
</evidence>
<evidence type="ECO:0000313" key="5">
    <source>
        <dbReference type="Proteomes" id="UP000321933"/>
    </source>
</evidence>
<dbReference type="PANTHER" id="PTHR30055">
    <property type="entry name" value="HTH-TYPE TRANSCRIPTIONAL REGULATOR RUTR"/>
    <property type="match status" value="1"/>
</dbReference>
<feature type="DNA-binding region" description="H-T-H motif" evidence="2">
    <location>
        <begin position="36"/>
        <end position="55"/>
    </location>
</feature>
<dbReference type="InterPro" id="IPR009057">
    <property type="entry name" value="Homeodomain-like_sf"/>
</dbReference>
<dbReference type="Proteomes" id="UP000321933">
    <property type="component" value="Unassembled WGS sequence"/>
</dbReference>
<dbReference type="RefSeq" id="WP_148064237.1">
    <property type="nucleotide sequence ID" value="NZ_VRYZ01000004.1"/>
</dbReference>
<gene>
    <name evidence="4" type="ORF">FVW59_10580</name>
</gene>
<evidence type="ECO:0000256" key="2">
    <source>
        <dbReference type="PROSITE-ProRule" id="PRU00335"/>
    </source>
</evidence>
<dbReference type="GO" id="GO:0000976">
    <property type="term" value="F:transcription cis-regulatory region binding"/>
    <property type="evidence" value="ECO:0007669"/>
    <property type="project" value="TreeGrafter"/>
</dbReference>
<dbReference type="AlphaFoldDB" id="A0A5C8ZT53"/>